<dbReference type="Gene3D" id="3.20.20.140">
    <property type="entry name" value="Metal-dependent hydrolases"/>
    <property type="match status" value="2"/>
</dbReference>
<comment type="caution">
    <text evidence="5">The sequence shown here is derived from an EMBL/GenBank/DDBJ whole genome shotgun (WGS) entry which is preliminary data.</text>
</comment>
<keyword evidence="1" id="KW-0175">Coiled coil</keyword>
<evidence type="ECO:0000259" key="4">
    <source>
        <dbReference type="Pfam" id="PF01979"/>
    </source>
</evidence>
<dbReference type="Proteomes" id="UP000431264">
    <property type="component" value="Unassembled WGS sequence"/>
</dbReference>
<dbReference type="PANTHER" id="PTHR43135:SF3">
    <property type="entry name" value="ALPHA-D-RIBOSE 1-METHYLPHOSPHONATE 5-TRIPHOSPHATE DIPHOSPHATASE"/>
    <property type="match status" value="1"/>
</dbReference>
<dbReference type="OrthoDB" id="9802793at2"/>
<dbReference type="InterPro" id="IPR011059">
    <property type="entry name" value="Metal-dep_hydrolase_composite"/>
</dbReference>
<evidence type="ECO:0000256" key="1">
    <source>
        <dbReference type="SAM" id="Coils"/>
    </source>
</evidence>
<proteinExistence type="predicted"/>
<dbReference type="CDD" id="cd01309">
    <property type="entry name" value="Met_dep_hydrolase_C"/>
    <property type="match status" value="1"/>
</dbReference>
<dbReference type="RefSeq" id="WP_140998938.1">
    <property type="nucleotide sequence ID" value="NZ_VDCZ01000012.1"/>
</dbReference>
<protein>
    <submittedName>
        <fullName evidence="5">Amidohydrolase family protein</fullName>
    </submittedName>
</protein>
<name>A0A6I4IUI0_9FLAO</name>
<dbReference type="Gene3D" id="2.30.40.10">
    <property type="entry name" value="Urease, subunit C, domain 1"/>
    <property type="match status" value="1"/>
</dbReference>
<accession>A0A6I4IUI0</accession>
<dbReference type="SUPFAM" id="SSF51338">
    <property type="entry name" value="Composite domain of metallo-dependent hydrolases"/>
    <property type="match status" value="2"/>
</dbReference>
<dbReference type="Pfam" id="PF01979">
    <property type="entry name" value="Amidohydro_1"/>
    <property type="match status" value="2"/>
</dbReference>
<dbReference type="InterPro" id="IPR006680">
    <property type="entry name" value="Amidohydro-rel"/>
</dbReference>
<dbReference type="InterPro" id="IPR032466">
    <property type="entry name" value="Metal_Hydrolase"/>
</dbReference>
<keyword evidence="5" id="KW-0378">Hydrolase</keyword>
<feature type="signal peptide" evidence="3">
    <location>
        <begin position="1"/>
        <end position="18"/>
    </location>
</feature>
<sequence>MRICSLLVVFLLSFIGNAQDYFPKNDGVKQSFKNHVAITHATIYVSPTQKLENATLLFKDGKIIEVGTNVTLPKNATLIDATDKTIYPSFIDIYSEFGIDKPQPAPRRGFVTQYDASREGYYWNDHVKPEFNAYENLKYDDKTAGSLREVGFGTVLSHSNDGIIAGTGLLWTLNDSDNNSKRILNTKISQHFTFDRSKLSNQSYPSSLMGSMALIRQVYHDAKWYATGASKTKDLSLESFNANKNLIQIFDAGDILNKLRADKIGKEFGVNYIIKGSGDEFEKIAEIKKTGATYIIPLDFPEAYDVSDPYLAQQVSLSDMKFWNQAPFNLKILAENNINFVLTANDNKKPKDFLDNLRKAVLYGLPKEKALAALTETPAKILNQSDALGVLKKGALANFIIVSGDIFDDKSTIHENWVQGNRNILDKMNVDDIRGTYDLVFNQQTFELAITGELDKLDAKISKDSINFGTKLTYKEPWITLVIKTKDTTTTSFYRLTGIKNKTTLEGKAVLENGVETNWTATKKEASDKKEDKKDDKKDDKKEDKKVPEMVPVTYPNIAYGNIAKPTQETILFKNATVWTGEKEGTLTETDVLIQNGKIAQIGKNLSAPNAKIVDATGKHLTAGIIDEHSHIAISRGVNEGGQNSSAEVTIEDVVNSDDINIYRNLSGGVTSANLLHGSANPIGGRAAFIKLKWGYTPDEMLVKDAPKYIKFALGENVKQSNWGSGRFPQTRMGVEQVYEDYFSRALEYKKEWADYNANKAKNKVAPRFDIEMEVLGQILDRKRFITCHSYVQSEINMLMKLAERFNFKIQTFTHILEGYKVADKMAEHGVGGSTFADWWGYKYEVKDAIPYNAALMNGQGVVVSINSDDAEMSRRLNQEAGKAVKYGNVSEEEAWKFVTLNPAKLLQVDDKVGSIKVGKDADVVLWTANPLSIYAKAEKTIVDGIVFYDLEKEKATLASIQKQRSELTNSLLEAKNKGLKTQAPKKKDVGHYHCDTLGENCVVSHAKYQ</sequence>
<feature type="domain" description="Amidohydrolase-related" evidence="4">
    <location>
        <begin position="332"/>
        <end position="419"/>
    </location>
</feature>
<evidence type="ECO:0000256" key="3">
    <source>
        <dbReference type="SAM" id="SignalP"/>
    </source>
</evidence>
<dbReference type="GO" id="GO:0016810">
    <property type="term" value="F:hydrolase activity, acting on carbon-nitrogen (but not peptide) bonds"/>
    <property type="evidence" value="ECO:0007669"/>
    <property type="project" value="InterPro"/>
</dbReference>
<evidence type="ECO:0000256" key="2">
    <source>
        <dbReference type="SAM" id="MobiDB-lite"/>
    </source>
</evidence>
<keyword evidence="6" id="KW-1185">Reference proteome</keyword>
<dbReference type="AlphaFoldDB" id="A0A6I4IUI0"/>
<keyword evidence="3" id="KW-0732">Signal</keyword>
<dbReference type="InterPro" id="IPR051781">
    <property type="entry name" value="Metallo-dep_Hydrolase"/>
</dbReference>
<feature type="coiled-coil region" evidence="1">
    <location>
        <begin position="951"/>
        <end position="978"/>
    </location>
</feature>
<dbReference type="PANTHER" id="PTHR43135">
    <property type="entry name" value="ALPHA-D-RIBOSE 1-METHYLPHOSPHONATE 5-TRIPHOSPHATE DIPHOSPHATASE"/>
    <property type="match status" value="1"/>
</dbReference>
<reference evidence="6" key="1">
    <citation type="submission" date="2019-05" db="EMBL/GenBank/DDBJ databases">
        <title>Flavobacterium profundi sp. nov., isolated from a deep-sea seamount.</title>
        <authorList>
            <person name="Zhang D.-C."/>
        </authorList>
    </citation>
    <scope>NUCLEOTIDE SEQUENCE [LARGE SCALE GENOMIC DNA]</scope>
    <source>
        <strain evidence="6">TP390</strain>
    </source>
</reference>
<dbReference type="SUPFAM" id="SSF51556">
    <property type="entry name" value="Metallo-dependent hydrolases"/>
    <property type="match status" value="1"/>
</dbReference>
<feature type="chain" id="PRO_5026123034" evidence="3">
    <location>
        <begin position="19"/>
        <end position="1010"/>
    </location>
</feature>
<feature type="domain" description="Amidohydrolase-related" evidence="4">
    <location>
        <begin position="621"/>
        <end position="940"/>
    </location>
</feature>
<dbReference type="EMBL" id="WQLW01000012">
    <property type="protein sequence ID" value="MVO10516.1"/>
    <property type="molecule type" value="Genomic_DNA"/>
</dbReference>
<evidence type="ECO:0000313" key="6">
    <source>
        <dbReference type="Proteomes" id="UP000431264"/>
    </source>
</evidence>
<gene>
    <name evidence="5" type="ORF">GOQ30_15185</name>
</gene>
<organism evidence="5 6">
    <name type="scientific">Flavobacterium profundi</name>
    <dbReference type="NCBI Taxonomy" id="1774945"/>
    <lineage>
        <taxon>Bacteria</taxon>
        <taxon>Pseudomonadati</taxon>
        <taxon>Bacteroidota</taxon>
        <taxon>Flavobacteriia</taxon>
        <taxon>Flavobacteriales</taxon>
        <taxon>Flavobacteriaceae</taxon>
        <taxon>Flavobacterium</taxon>
    </lineage>
</organism>
<feature type="region of interest" description="Disordered" evidence="2">
    <location>
        <begin position="522"/>
        <end position="548"/>
    </location>
</feature>
<evidence type="ECO:0000313" key="5">
    <source>
        <dbReference type="EMBL" id="MVO10516.1"/>
    </source>
</evidence>